<gene>
    <name evidence="8" type="ORF">CALCODRAFT_553075</name>
</gene>
<feature type="region of interest" description="Disordered" evidence="6">
    <location>
        <begin position="281"/>
        <end position="309"/>
    </location>
</feature>
<dbReference type="PANTHER" id="PTHR48225">
    <property type="entry name" value="HORMA DOMAIN-CONTAINING PROTEIN 1"/>
    <property type="match status" value="1"/>
</dbReference>
<dbReference type="Proteomes" id="UP000076842">
    <property type="component" value="Unassembled WGS sequence"/>
</dbReference>
<dbReference type="PANTHER" id="PTHR48225:SF7">
    <property type="entry name" value="MEIOSIS-SPECIFIC PROTEIN HOP1"/>
    <property type="match status" value="1"/>
</dbReference>
<dbReference type="InterPro" id="IPR013083">
    <property type="entry name" value="Znf_RING/FYVE/PHD"/>
</dbReference>
<dbReference type="Gene3D" id="3.30.900.10">
    <property type="entry name" value="HORMA domain"/>
    <property type="match status" value="1"/>
</dbReference>
<dbReference type="SUPFAM" id="SSF56019">
    <property type="entry name" value="The spindle assembly checkpoint protein mad2"/>
    <property type="match status" value="1"/>
</dbReference>
<name>A0A165J9Z3_9BASI</name>
<dbReference type="GO" id="GO:0051598">
    <property type="term" value="P:meiotic recombination checkpoint signaling"/>
    <property type="evidence" value="ECO:0007669"/>
    <property type="project" value="TreeGrafter"/>
</dbReference>
<evidence type="ECO:0000256" key="4">
    <source>
        <dbReference type="ARBA" id="ARBA00023242"/>
    </source>
</evidence>
<dbReference type="GO" id="GO:0005634">
    <property type="term" value="C:nucleus"/>
    <property type="evidence" value="ECO:0007669"/>
    <property type="project" value="UniProtKB-SubCell"/>
</dbReference>
<keyword evidence="9" id="KW-1185">Reference proteome</keyword>
<keyword evidence="3" id="KW-0158">Chromosome</keyword>
<dbReference type="Pfam" id="PF02301">
    <property type="entry name" value="HORMA"/>
    <property type="match status" value="1"/>
</dbReference>
<dbReference type="SUPFAM" id="SSF57903">
    <property type="entry name" value="FYVE/PHD zinc finger"/>
    <property type="match status" value="1"/>
</dbReference>
<dbReference type="GO" id="GO:0005694">
    <property type="term" value="C:chromosome"/>
    <property type="evidence" value="ECO:0007669"/>
    <property type="project" value="UniProtKB-SubCell"/>
</dbReference>
<dbReference type="GO" id="GO:0003677">
    <property type="term" value="F:DNA binding"/>
    <property type="evidence" value="ECO:0007669"/>
    <property type="project" value="UniProtKB-KW"/>
</dbReference>
<dbReference type="InParanoid" id="A0A165J9Z3"/>
<evidence type="ECO:0000256" key="3">
    <source>
        <dbReference type="ARBA" id="ARBA00022454"/>
    </source>
</evidence>
<feature type="region of interest" description="Disordered" evidence="6">
    <location>
        <begin position="458"/>
        <end position="490"/>
    </location>
</feature>
<keyword evidence="4" id="KW-0539">Nucleus</keyword>
<evidence type="ECO:0000313" key="9">
    <source>
        <dbReference type="Proteomes" id="UP000076842"/>
    </source>
</evidence>
<evidence type="ECO:0000256" key="5">
    <source>
        <dbReference type="ARBA" id="ARBA00023254"/>
    </source>
</evidence>
<dbReference type="PROSITE" id="PS50815">
    <property type="entry name" value="HORMA"/>
    <property type="match status" value="1"/>
</dbReference>
<dbReference type="InterPro" id="IPR011011">
    <property type="entry name" value="Znf_FYVE_PHD"/>
</dbReference>
<keyword evidence="5" id="KW-0469">Meiosis</keyword>
<evidence type="ECO:0000256" key="1">
    <source>
        <dbReference type="ARBA" id="ARBA00004123"/>
    </source>
</evidence>
<organism evidence="8 9">
    <name type="scientific">Calocera cornea HHB12733</name>
    <dbReference type="NCBI Taxonomy" id="1353952"/>
    <lineage>
        <taxon>Eukaryota</taxon>
        <taxon>Fungi</taxon>
        <taxon>Dikarya</taxon>
        <taxon>Basidiomycota</taxon>
        <taxon>Agaricomycotina</taxon>
        <taxon>Dacrymycetes</taxon>
        <taxon>Dacrymycetales</taxon>
        <taxon>Dacrymycetaceae</taxon>
        <taxon>Calocera</taxon>
    </lineage>
</organism>
<dbReference type="STRING" id="1353952.A0A165J9Z3"/>
<dbReference type="AlphaFoldDB" id="A0A165J9Z3"/>
<feature type="non-terminal residue" evidence="8">
    <location>
        <position position="660"/>
    </location>
</feature>
<comment type="subcellular location">
    <subcellularLocation>
        <location evidence="2">Chromosome</location>
    </subcellularLocation>
    <subcellularLocation>
        <location evidence="1">Nucleus</location>
    </subcellularLocation>
</comment>
<sequence length="660" mass="73048">MQSQAVRSRQDQTITQEQSLQAVKSLLSAGFSCVAYLRGILPADNFVEGHGGNELASRPQSSRQSALCNQVNLMTIQRGHSAAGDKLLNYLENGIFDALEKQYLKSFMLAVYLDPEDPNSIIECFTFSFSYQCIPGSTTTVPVLTSLNNELENMSIGKTGRKMSAQQVVAKGKVPTIGEVKASVKSLVKRLIMTTQMMEELPTQRYVTLKLFYVDGTPEDYEPPLFRAADADLDRFYFSTHDASERPENMNIGSVQTSFHGVHVSIASISDLVPRRNQQLDDLPFDAQPPASEGVSEEQYSARAEMDAQREDARSRRVIWNAEGRAFTHDSLRDGDGEPDPEFEGQARDLNEEQPLGFRAQNGEIVALSDASTEMEVDIVPAYAGSQENDSDFQHQYGASKKAKPVTDPTQDLTRSVAGESAAVNLTDLSLGLDSLGLNDMGTSLLAGYSTTNLHQGEADKNEGGRFHENPISTSTRTLRPRGANPDGVDAVLSRSTRPETAKNGEQHCCCDVHLRSKKDEDESDEWCQCEGNCKKWYHVWCMGYNSVKLFQRQYPQGGTAWLCFECRLRQDPLAALLSEEDQQTRISNFKDLALFRLTIKLVVESRSLPDGPSALRRRFGCGGSTAMSLWQRLEEEGDCAAYVVGEKTIDALQDSSRVS</sequence>
<feature type="compositionally biased region" description="Basic and acidic residues" evidence="6">
    <location>
        <begin position="458"/>
        <end position="469"/>
    </location>
</feature>
<keyword evidence="8" id="KW-0238">DNA-binding</keyword>
<accession>A0A165J9Z3</accession>
<evidence type="ECO:0000256" key="6">
    <source>
        <dbReference type="SAM" id="MobiDB-lite"/>
    </source>
</evidence>
<evidence type="ECO:0000256" key="2">
    <source>
        <dbReference type="ARBA" id="ARBA00004286"/>
    </source>
</evidence>
<dbReference type="InterPro" id="IPR003511">
    <property type="entry name" value="HORMA_dom"/>
</dbReference>
<proteinExistence type="predicted"/>
<dbReference type="InterPro" id="IPR036570">
    <property type="entry name" value="HORMA_dom_sf"/>
</dbReference>
<evidence type="ECO:0000313" key="8">
    <source>
        <dbReference type="EMBL" id="KZT61571.1"/>
    </source>
</evidence>
<dbReference type="GO" id="GO:0007130">
    <property type="term" value="P:synaptonemal complex assembly"/>
    <property type="evidence" value="ECO:0007669"/>
    <property type="project" value="TreeGrafter"/>
</dbReference>
<dbReference type="InterPro" id="IPR051294">
    <property type="entry name" value="HORMA_MeioticProgression"/>
</dbReference>
<reference evidence="8 9" key="1">
    <citation type="journal article" date="2016" name="Mol. Biol. Evol.">
        <title>Comparative Genomics of Early-Diverging Mushroom-Forming Fungi Provides Insights into the Origins of Lignocellulose Decay Capabilities.</title>
        <authorList>
            <person name="Nagy L.G."/>
            <person name="Riley R."/>
            <person name="Tritt A."/>
            <person name="Adam C."/>
            <person name="Daum C."/>
            <person name="Floudas D."/>
            <person name="Sun H."/>
            <person name="Yadav J.S."/>
            <person name="Pangilinan J."/>
            <person name="Larsson K.H."/>
            <person name="Matsuura K."/>
            <person name="Barry K."/>
            <person name="Labutti K."/>
            <person name="Kuo R."/>
            <person name="Ohm R.A."/>
            <person name="Bhattacharya S.S."/>
            <person name="Shirouzu T."/>
            <person name="Yoshinaga Y."/>
            <person name="Martin F.M."/>
            <person name="Grigoriev I.V."/>
            <person name="Hibbett D.S."/>
        </authorList>
    </citation>
    <scope>NUCLEOTIDE SEQUENCE [LARGE SCALE GENOMIC DNA]</scope>
    <source>
        <strain evidence="8 9">HHB12733</strain>
    </source>
</reference>
<dbReference type="Gene3D" id="3.30.40.10">
    <property type="entry name" value="Zinc/RING finger domain, C3HC4 (zinc finger)"/>
    <property type="match status" value="1"/>
</dbReference>
<dbReference type="EMBL" id="KV423922">
    <property type="protein sequence ID" value="KZT61571.1"/>
    <property type="molecule type" value="Genomic_DNA"/>
</dbReference>
<evidence type="ECO:0000259" key="7">
    <source>
        <dbReference type="PROSITE" id="PS50815"/>
    </source>
</evidence>
<feature type="domain" description="HORMA" evidence="7">
    <location>
        <begin position="17"/>
        <end position="266"/>
    </location>
</feature>
<protein>
    <submittedName>
        <fullName evidence="8">DNA-binding protein</fullName>
    </submittedName>
</protein>
<dbReference type="OrthoDB" id="1928087at2759"/>